<gene>
    <name evidence="3" type="ORF">PVAP13_3KG003700</name>
</gene>
<reference evidence="3 4" key="1">
    <citation type="submission" date="2020-05" db="EMBL/GenBank/DDBJ databases">
        <title>WGS assembly of Panicum virgatum.</title>
        <authorList>
            <person name="Lovell J.T."/>
            <person name="Jenkins J."/>
            <person name="Shu S."/>
            <person name="Juenger T.E."/>
            <person name="Schmutz J."/>
        </authorList>
    </citation>
    <scope>NUCLEOTIDE SEQUENCE [LARGE SCALE GENOMIC DNA]</scope>
    <source>
        <strain evidence="4">cv. AP13</strain>
    </source>
</reference>
<dbReference type="OrthoDB" id="768311at2759"/>
<dbReference type="AlphaFoldDB" id="A0A8T0UFF8"/>
<feature type="signal peptide" evidence="1">
    <location>
        <begin position="1"/>
        <end position="30"/>
    </location>
</feature>
<evidence type="ECO:0000313" key="3">
    <source>
        <dbReference type="EMBL" id="KAG2622751.1"/>
    </source>
</evidence>
<feature type="chain" id="PRO_5035738744" description="DUF7866 domain-containing protein" evidence="1">
    <location>
        <begin position="31"/>
        <end position="142"/>
    </location>
</feature>
<dbReference type="EMBL" id="CM029041">
    <property type="protein sequence ID" value="KAG2622751.1"/>
    <property type="molecule type" value="Genomic_DNA"/>
</dbReference>
<organism evidence="3 4">
    <name type="scientific">Panicum virgatum</name>
    <name type="common">Blackwell switchgrass</name>
    <dbReference type="NCBI Taxonomy" id="38727"/>
    <lineage>
        <taxon>Eukaryota</taxon>
        <taxon>Viridiplantae</taxon>
        <taxon>Streptophyta</taxon>
        <taxon>Embryophyta</taxon>
        <taxon>Tracheophyta</taxon>
        <taxon>Spermatophyta</taxon>
        <taxon>Magnoliopsida</taxon>
        <taxon>Liliopsida</taxon>
        <taxon>Poales</taxon>
        <taxon>Poaceae</taxon>
        <taxon>PACMAD clade</taxon>
        <taxon>Panicoideae</taxon>
        <taxon>Panicodae</taxon>
        <taxon>Paniceae</taxon>
        <taxon>Panicinae</taxon>
        <taxon>Panicum</taxon>
        <taxon>Panicum sect. Hiantes</taxon>
    </lineage>
</organism>
<evidence type="ECO:0000259" key="2">
    <source>
        <dbReference type="Pfam" id="PF25268"/>
    </source>
</evidence>
<protein>
    <recommendedName>
        <fullName evidence="2">DUF7866 domain-containing protein</fullName>
    </recommendedName>
</protein>
<dbReference type="Proteomes" id="UP000823388">
    <property type="component" value="Chromosome 3K"/>
</dbReference>
<feature type="domain" description="DUF7866" evidence="2">
    <location>
        <begin position="83"/>
        <end position="134"/>
    </location>
</feature>
<sequence length="142" mass="14953">MAHHLRAISLTGFTILLSLALLFTSQQAQGASSNLGRRSGKEKRRQESSSEYYVPVRSVVYRSRSVALPAAAAAAATEAVGYEPFEVCEGCRCCSTSNTSSCVDTSCCYAIDCNLPGKPFGTCAFTPQTCGCGGTTNCTQPS</sequence>
<keyword evidence="1" id="KW-0732">Signal</keyword>
<evidence type="ECO:0000256" key="1">
    <source>
        <dbReference type="SAM" id="SignalP"/>
    </source>
</evidence>
<accession>A0A8T0UFF8</accession>
<keyword evidence="4" id="KW-1185">Reference proteome</keyword>
<proteinExistence type="predicted"/>
<comment type="caution">
    <text evidence="3">The sequence shown here is derived from an EMBL/GenBank/DDBJ whole genome shotgun (WGS) entry which is preliminary data.</text>
</comment>
<name>A0A8T0UFF8_PANVG</name>
<evidence type="ECO:0000313" key="4">
    <source>
        <dbReference type="Proteomes" id="UP000823388"/>
    </source>
</evidence>
<dbReference type="InterPro" id="IPR057188">
    <property type="entry name" value="DUF7866"/>
</dbReference>
<dbReference type="PANTHER" id="PTHR33786:SF5">
    <property type="entry name" value="EXPRESSED PROTEIN"/>
    <property type="match status" value="1"/>
</dbReference>
<dbReference type="PANTHER" id="PTHR33786">
    <property type="entry name" value="UBIQUITIN CARBOXYL-TERMINAL HYDROLASE"/>
    <property type="match status" value="1"/>
</dbReference>
<dbReference type="Pfam" id="PF25268">
    <property type="entry name" value="DUF7866"/>
    <property type="match status" value="1"/>
</dbReference>